<dbReference type="Gene3D" id="3.40.50.150">
    <property type="entry name" value="Vaccinia Virus protein VP39"/>
    <property type="match status" value="1"/>
</dbReference>
<dbReference type="Proteomes" id="UP000241848">
    <property type="component" value="Unassembled WGS sequence"/>
</dbReference>
<dbReference type="AlphaFoldDB" id="A0A2T2WGT8"/>
<keyword evidence="2" id="KW-0808">Transferase</keyword>
<accession>A0A2T2WGT8</accession>
<dbReference type="SUPFAM" id="SSF53335">
    <property type="entry name" value="S-adenosyl-L-methionine-dependent methyltransferases"/>
    <property type="match status" value="1"/>
</dbReference>
<evidence type="ECO:0000313" key="2">
    <source>
        <dbReference type="EMBL" id="PSR21445.1"/>
    </source>
</evidence>
<dbReference type="EMBL" id="PXYV01000034">
    <property type="protein sequence ID" value="PSR21445.1"/>
    <property type="molecule type" value="Genomic_DNA"/>
</dbReference>
<keyword evidence="2" id="KW-0489">Methyltransferase</keyword>
<organism evidence="2 3">
    <name type="scientific">Sulfobacillus acidophilus</name>
    <dbReference type="NCBI Taxonomy" id="53633"/>
    <lineage>
        <taxon>Bacteria</taxon>
        <taxon>Bacillati</taxon>
        <taxon>Bacillota</taxon>
        <taxon>Clostridia</taxon>
        <taxon>Eubacteriales</taxon>
        <taxon>Clostridiales Family XVII. Incertae Sedis</taxon>
        <taxon>Sulfobacillus</taxon>
    </lineage>
</organism>
<dbReference type="GO" id="GO:0032259">
    <property type="term" value="P:methylation"/>
    <property type="evidence" value="ECO:0007669"/>
    <property type="project" value="UniProtKB-KW"/>
</dbReference>
<dbReference type="PANTHER" id="PTHR43591">
    <property type="entry name" value="METHYLTRANSFERASE"/>
    <property type="match status" value="1"/>
</dbReference>
<dbReference type="InterPro" id="IPR013216">
    <property type="entry name" value="Methyltransf_11"/>
</dbReference>
<dbReference type="CDD" id="cd02440">
    <property type="entry name" value="AdoMet_MTases"/>
    <property type="match status" value="1"/>
</dbReference>
<evidence type="ECO:0000313" key="3">
    <source>
        <dbReference type="Proteomes" id="UP000241848"/>
    </source>
</evidence>
<protein>
    <submittedName>
        <fullName evidence="2">Methyltransferase type 11</fullName>
    </submittedName>
</protein>
<reference evidence="2 3" key="1">
    <citation type="journal article" date="2014" name="BMC Genomics">
        <title>Comparison of environmental and isolate Sulfobacillus genomes reveals diverse carbon, sulfur, nitrogen, and hydrogen metabolisms.</title>
        <authorList>
            <person name="Justice N.B."/>
            <person name="Norman A."/>
            <person name="Brown C.T."/>
            <person name="Singh A."/>
            <person name="Thomas B.C."/>
            <person name="Banfield J.F."/>
        </authorList>
    </citation>
    <scope>NUCLEOTIDE SEQUENCE [LARGE SCALE GENOMIC DNA]</scope>
    <source>
        <strain evidence="2">AMDSBA3</strain>
    </source>
</reference>
<dbReference type="PANTHER" id="PTHR43591:SF24">
    <property type="entry name" value="2-METHOXY-6-POLYPRENYL-1,4-BENZOQUINOL METHYLASE, MITOCHONDRIAL"/>
    <property type="match status" value="1"/>
</dbReference>
<gene>
    <name evidence="2" type="ORF">C7B45_10885</name>
</gene>
<dbReference type="GO" id="GO:0008757">
    <property type="term" value="F:S-adenosylmethionine-dependent methyltransferase activity"/>
    <property type="evidence" value="ECO:0007669"/>
    <property type="project" value="InterPro"/>
</dbReference>
<feature type="domain" description="Methyltransferase type 11" evidence="1">
    <location>
        <begin position="46"/>
        <end position="139"/>
    </location>
</feature>
<evidence type="ECO:0000259" key="1">
    <source>
        <dbReference type="Pfam" id="PF08241"/>
    </source>
</evidence>
<name>A0A2T2WGT8_9FIRM</name>
<sequence length="245" mass="27366">MPDRRDPREFFGKYHEAYGTSPGHARGQDLDVLLTGLGVQQGESALDVATGGGHTALRLAEKGLQVTVADVTPAMLVDTVNRLNSGGFQVEAVEARAESLPWTDGTFDVVTCRRAAHHFDDVPGFLREAFRVLKDQGRIGISDMTASGEHILWLNHLEQLRDPSHHRALSPDEWYAQLVSIGFHRIELHLMEEPMSFAQWLAPVSVDSEDGARALSFLQEDAPWEIVRGQTFIKRRIVMWGCRMP</sequence>
<comment type="caution">
    <text evidence="2">The sequence shown here is derived from an EMBL/GenBank/DDBJ whole genome shotgun (WGS) entry which is preliminary data.</text>
</comment>
<dbReference type="InterPro" id="IPR029063">
    <property type="entry name" value="SAM-dependent_MTases_sf"/>
</dbReference>
<dbReference type="Pfam" id="PF08241">
    <property type="entry name" value="Methyltransf_11"/>
    <property type="match status" value="1"/>
</dbReference>
<proteinExistence type="predicted"/>